<organism evidence="2 3">
    <name type="scientific">Actinoalloteichus fjordicus</name>
    <dbReference type="NCBI Taxonomy" id="1612552"/>
    <lineage>
        <taxon>Bacteria</taxon>
        <taxon>Bacillati</taxon>
        <taxon>Actinomycetota</taxon>
        <taxon>Actinomycetes</taxon>
        <taxon>Pseudonocardiales</taxon>
        <taxon>Pseudonocardiaceae</taxon>
        <taxon>Actinoalloteichus</taxon>
    </lineage>
</organism>
<feature type="region of interest" description="Disordered" evidence="1">
    <location>
        <begin position="94"/>
        <end position="140"/>
    </location>
</feature>
<feature type="compositionally biased region" description="Low complexity" evidence="1">
    <location>
        <begin position="97"/>
        <end position="106"/>
    </location>
</feature>
<dbReference type="GO" id="GO:0016810">
    <property type="term" value="F:hydrolase activity, acting on carbon-nitrogen (but not peptide) bonds"/>
    <property type="evidence" value="ECO:0007669"/>
    <property type="project" value="InterPro"/>
</dbReference>
<protein>
    <submittedName>
        <fullName evidence="2">Uncharacterized protein</fullName>
    </submittedName>
</protein>
<gene>
    <name evidence="2" type="ORF">UA74_18805</name>
</gene>
<name>A0AAC9LF94_9PSEU</name>
<dbReference type="EMBL" id="CP016076">
    <property type="protein sequence ID" value="APU15789.1"/>
    <property type="molecule type" value="Genomic_DNA"/>
</dbReference>
<dbReference type="KEGG" id="acad:UA74_18805"/>
<sequence>MADLVLLNANPLEQIENVGDIDRVFRRGLPVFTAPDRPVPLPSAYAASEPGVRTFTDATGTTVADGVTIHYDTTRFDAEGVRVLRYADAAGEILRGPAASPPVTSRRPPRPGHPLRWPHRAARPGRHARPDAPRCPAGRR</sequence>
<evidence type="ECO:0000256" key="1">
    <source>
        <dbReference type="SAM" id="MobiDB-lite"/>
    </source>
</evidence>
<keyword evidence="3" id="KW-1185">Reference proteome</keyword>
<evidence type="ECO:0000313" key="3">
    <source>
        <dbReference type="Proteomes" id="UP000185511"/>
    </source>
</evidence>
<dbReference type="Gene3D" id="2.30.40.10">
    <property type="entry name" value="Urease, subunit C, domain 1"/>
    <property type="match status" value="1"/>
</dbReference>
<evidence type="ECO:0000313" key="2">
    <source>
        <dbReference type="EMBL" id="APU15789.1"/>
    </source>
</evidence>
<dbReference type="AlphaFoldDB" id="A0AAC9LF94"/>
<proteinExistence type="predicted"/>
<feature type="compositionally biased region" description="Basic residues" evidence="1">
    <location>
        <begin position="116"/>
        <end position="127"/>
    </location>
</feature>
<accession>A0AAC9LF94</accession>
<dbReference type="InterPro" id="IPR011059">
    <property type="entry name" value="Metal-dep_hydrolase_composite"/>
</dbReference>
<dbReference type="Proteomes" id="UP000185511">
    <property type="component" value="Chromosome"/>
</dbReference>
<reference evidence="3" key="1">
    <citation type="submission" date="2016-06" db="EMBL/GenBank/DDBJ databases">
        <title>Complete genome sequence of Actinoalloteichus fjordicus DSM 46855 (=ADI127-17), type strain of the new species Actinoalloteichus fjordicus.</title>
        <authorList>
            <person name="Ruckert C."/>
            <person name="Nouioui I."/>
            <person name="Willmese J."/>
            <person name="van Wezel G."/>
            <person name="Klenk H.-P."/>
            <person name="Kalinowski J."/>
            <person name="Zotchev S.B."/>
        </authorList>
    </citation>
    <scope>NUCLEOTIDE SEQUENCE [LARGE SCALE GENOMIC DNA]</scope>
    <source>
        <strain evidence="3">ADI127-7</strain>
    </source>
</reference>